<evidence type="ECO:0000256" key="3">
    <source>
        <dbReference type="ARBA" id="ARBA00022692"/>
    </source>
</evidence>
<feature type="transmembrane region" description="Helical" evidence="7">
    <location>
        <begin position="84"/>
        <end position="105"/>
    </location>
</feature>
<reference evidence="10" key="1">
    <citation type="submission" date="2021-04" db="EMBL/GenBank/DDBJ databases">
        <authorList>
            <consortium name="Wellcome Sanger Institute Data Sharing"/>
        </authorList>
    </citation>
    <scope>NUCLEOTIDE SEQUENCE [LARGE SCALE GENOMIC DNA]</scope>
</reference>
<evidence type="ECO:0000313" key="10">
    <source>
        <dbReference type="Ensembl" id="ENSSAUP00010052513.1"/>
    </source>
</evidence>
<evidence type="ECO:0000256" key="6">
    <source>
        <dbReference type="SAM" id="MobiDB-lite"/>
    </source>
</evidence>
<dbReference type="Proteomes" id="UP000472265">
    <property type="component" value="Chromosome 20"/>
</dbReference>
<feature type="compositionally biased region" description="Polar residues" evidence="6">
    <location>
        <begin position="1"/>
        <end position="10"/>
    </location>
</feature>
<feature type="domain" description="Transmembrane protein 106 C-terminal" evidence="8">
    <location>
        <begin position="106"/>
        <end position="243"/>
    </location>
</feature>
<proteinExistence type="inferred from homology"/>
<evidence type="ECO:0000256" key="4">
    <source>
        <dbReference type="ARBA" id="ARBA00022989"/>
    </source>
</evidence>
<gene>
    <name evidence="10" type="primary">tmem106a</name>
</gene>
<keyword evidence="3 7" id="KW-0812">Transmembrane</keyword>
<dbReference type="PANTHER" id="PTHR28556">
    <property type="entry name" value="TRANSMEMBRANE PROTEIN 106B"/>
    <property type="match status" value="1"/>
</dbReference>
<accession>A0A671XMV4</accession>
<sequence length="249" mass="27744">MVTPATSSKPTEVPDKMETETETDSKRKHSLKHFPTYGTMNGNPAGDTCPTCRGTGRIPRGDKDRLVAVIPCNDVRLKPRRTKLYVFISMAVCLFVCCLILFFLFPRSVTLSPVSVQSVMVYFRPDTVDLNITNLINITNENFVPVQIVKFSGQGLVNKAVVGKIKPINMSTTIPPRSQKSHNIQIDLVITDDGISDYCKSSTIKIHSLFLELQMTLNISYLSHTEQLSLDTFEYIDCGNNSTIPHPMG</sequence>
<reference evidence="10" key="3">
    <citation type="submission" date="2025-09" db="UniProtKB">
        <authorList>
            <consortium name="Ensembl"/>
        </authorList>
    </citation>
    <scope>IDENTIFICATION</scope>
</reference>
<evidence type="ECO:0000259" key="8">
    <source>
        <dbReference type="Pfam" id="PF07092"/>
    </source>
</evidence>
<feature type="domain" description="Transmembrane protein 106 N-terminal" evidence="9">
    <location>
        <begin position="15"/>
        <end position="83"/>
    </location>
</feature>
<dbReference type="OMA" id="CSYLCHS"/>
<evidence type="ECO:0000256" key="1">
    <source>
        <dbReference type="ARBA" id="ARBA00004308"/>
    </source>
</evidence>
<comment type="subcellular location">
    <subcellularLocation>
        <location evidence="1">Endomembrane system</location>
    </subcellularLocation>
</comment>
<dbReference type="GeneTree" id="ENSGT00940000166248"/>
<dbReference type="PANTHER" id="PTHR28556:SF6">
    <property type="entry name" value="TRANSMEMBRANE PROTEIN 106A"/>
    <property type="match status" value="1"/>
</dbReference>
<dbReference type="AlphaFoldDB" id="A0A671XMV4"/>
<dbReference type="InterPro" id="IPR048511">
    <property type="entry name" value="TMEM106_N"/>
</dbReference>
<dbReference type="InterPro" id="IPR009790">
    <property type="entry name" value="TMEM106"/>
</dbReference>
<evidence type="ECO:0000256" key="7">
    <source>
        <dbReference type="SAM" id="Phobius"/>
    </source>
</evidence>
<name>A0A671XMV4_SPAAU</name>
<dbReference type="Ensembl" id="ENSSAUT00010055213.1">
    <property type="protein sequence ID" value="ENSSAUP00010052513.1"/>
    <property type="gene ID" value="ENSSAUG00010021778.1"/>
</dbReference>
<reference evidence="10" key="2">
    <citation type="submission" date="2025-08" db="UniProtKB">
        <authorList>
            <consortium name="Ensembl"/>
        </authorList>
    </citation>
    <scope>IDENTIFICATION</scope>
</reference>
<dbReference type="OrthoDB" id="508875at2759"/>
<dbReference type="InterPro" id="IPR048509">
    <property type="entry name" value="TMEM106_C"/>
</dbReference>
<evidence type="ECO:0000313" key="11">
    <source>
        <dbReference type="Proteomes" id="UP000472265"/>
    </source>
</evidence>
<dbReference type="GO" id="GO:0012505">
    <property type="term" value="C:endomembrane system"/>
    <property type="evidence" value="ECO:0007669"/>
    <property type="project" value="UniProtKB-SubCell"/>
</dbReference>
<keyword evidence="11" id="KW-1185">Reference proteome</keyword>
<organism evidence="10 11">
    <name type="scientific">Sparus aurata</name>
    <name type="common">Gilthead sea bream</name>
    <dbReference type="NCBI Taxonomy" id="8175"/>
    <lineage>
        <taxon>Eukaryota</taxon>
        <taxon>Metazoa</taxon>
        <taxon>Chordata</taxon>
        <taxon>Craniata</taxon>
        <taxon>Vertebrata</taxon>
        <taxon>Euteleostomi</taxon>
        <taxon>Actinopterygii</taxon>
        <taxon>Neopterygii</taxon>
        <taxon>Teleostei</taxon>
        <taxon>Neoteleostei</taxon>
        <taxon>Acanthomorphata</taxon>
        <taxon>Eupercaria</taxon>
        <taxon>Spariformes</taxon>
        <taxon>Sparidae</taxon>
        <taxon>Sparus</taxon>
    </lineage>
</organism>
<keyword evidence="5 7" id="KW-0472">Membrane</keyword>
<evidence type="ECO:0000256" key="2">
    <source>
        <dbReference type="ARBA" id="ARBA00008111"/>
    </source>
</evidence>
<dbReference type="Pfam" id="PF21002">
    <property type="entry name" value="TMEM106_N"/>
    <property type="match status" value="1"/>
</dbReference>
<dbReference type="Pfam" id="PF07092">
    <property type="entry name" value="TMEM106"/>
    <property type="match status" value="1"/>
</dbReference>
<comment type="similarity">
    <text evidence="2">Belongs to the TMEM106 family.</text>
</comment>
<evidence type="ECO:0000259" key="9">
    <source>
        <dbReference type="Pfam" id="PF21002"/>
    </source>
</evidence>
<dbReference type="InParanoid" id="A0A671XMV4"/>
<keyword evidence="4 7" id="KW-1133">Transmembrane helix</keyword>
<protein>
    <submittedName>
        <fullName evidence="10">Transmembrane protein 106A</fullName>
    </submittedName>
</protein>
<evidence type="ECO:0000256" key="5">
    <source>
        <dbReference type="ARBA" id="ARBA00023136"/>
    </source>
</evidence>
<feature type="compositionally biased region" description="Basic and acidic residues" evidence="6">
    <location>
        <begin position="12"/>
        <end position="25"/>
    </location>
</feature>
<feature type="region of interest" description="Disordered" evidence="6">
    <location>
        <begin position="1"/>
        <end position="29"/>
    </location>
</feature>